<evidence type="ECO:0000256" key="3">
    <source>
        <dbReference type="ARBA" id="ARBA00023125"/>
    </source>
</evidence>
<evidence type="ECO:0000313" key="8">
    <source>
        <dbReference type="Proteomes" id="UP000321571"/>
    </source>
</evidence>
<dbReference type="PANTHER" id="PTHR30385:SF4">
    <property type="entry name" value="RNA POLYMERASE SIGMA-E FACTOR"/>
    <property type="match status" value="1"/>
</dbReference>
<proteinExistence type="predicted"/>
<name>A0A5C8NGJ4_9ACTN</name>
<evidence type="ECO:0000259" key="5">
    <source>
        <dbReference type="Pfam" id="PF04542"/>
    </source>
</evidence>
<protein>
    <submittedName>
        <fullName evidence="7">Sigma-70 family RNA polymerase sigma factor</fullName>
    </submittedName>
</protein>
<dbReference type="GO" id="GO:0016987">
    <property type="term" value="F:sigma factor activity"/>
    <property type="evidence" value="ECO:0007669"/>
    <property type="project" value="UniProtKB-KW"/>
</dbReference>
<comment type="caution">
    <text evidence="7">The sequence shown here is derived from an EMBL/GenBank/DDBJ whole genome shotgun (WGS) entry which is preliminary data.</text>
</comment>
<dbReference type="NCBIfam" id="TIGR02937">
    <property type="entry name" value="sigma70-ECF"/>
    <property type="match status" value="1"/>
</dbReference>
<evidence type="ECO:0000313" key="7">
    <source>
        <dbReference type="EMBL" id="TXL60939.1"/>
    </source>
</evidence>
<dbReference type="AlphaFoldDB" id="A0A5C8NGJ4"/>
<keyword evidence="2" id="KW-0731">Sigma factor</keyword>
<dbReference type="OrthoDB" id="9804285at2"/>
<evidence type="ECO:0000256" key="1">
    <source>
        <dbReference type="ARBA" id="ARBA00023015"/>
    </source>
</evidence>
<keyword evidence="1" id="KW-0805">Transcription regulation</keyword>
<evidence type="ECO:0000256" key="2">
    <source>
        <dbReference type="ARBA" id="ARBA00023082"/>
    </source>
</evidence>
<dbReference type="InterPro" id="IPR007630">
    <property type="entry name" value="RNA_pol_sigma70_r4"/>
</dbReference>
<feature type="domain" description="RNA polymerase sigma-70 region 2" evidence="5">
    <location>
        <begin position="18"/>
        <end position="86"/>
    </location>
</feature>
<dbReference type="CDD" id="cd06171">
    <property type="entry name" value="Sigma70_r4"/>
    <property type="match status" value="1"/>
</dbReference>
<dbReference type="GO" id="GO:0006352">
    <property type="term" value="P:DNA-templated transcription initiation"/>
    <property type="evidence" value="ECO:0007669"/>
    <property type="project" value="InterPro"/>
</dbReference>
<dbReference type="SUPFAM" id="SSF88946">
    <property type="entry name" value="Sigma2 domain of RNA polymerase sigma factors"/>
    <property type="match status" value="1"/>
</dbReference>
<dbReference type="Gene3D" id="1.20.120.1810">
    <property type="match status" value="1"/>
</dbReference>
<evidence type="ECO:0000259" key="6">
    <source>
        <dbReference type="Pfam" id="PF04545"/>
    </source>
</evidence>
<dbReference type="InterPro" id="IPR013325">
    <property type="entry name" value="RNA_pol_sigma_r2"/>
</dbReference>
<dbReference type="Gene3D" id="1.20.140.160">
    <property type="match status" value="1"/>
</dbReference>
<sequence length="231" mass="25241">MASATDISPPTTQDADDLVVEHLDLARRLALRYARRGVETDDLVQVANLALVKAARNYDAGTGDFAPYAAATIRGHLKRHFRDHAWMVRPPRRVQELQAAITAEAAQPGQADVGELAESFDVAPEAVTEALAARGCFACESLDRPVGADGPSLGERLGDGDPGYDAIDESVTLRGLLEDCSCDEKDLLHMRFVEECTQQEIADRLGISQMQVSRRLRRLLDTMRERADVAA</sequence>
<keyword evidence="8" id="KW-1185">Reference proteome</keyword>
<accession>A0A5C8NGJ4</accession>
<evidence type="ECO:0000256" key="4">
    <source>
        <dbReference type="ARBA" id="ARBA00023163"/>
    </source>
</evidence>
<keyword evidence="4" id="KW-0804">Transcription</keyword>
<dbReference type="Pfam" id="PF04542">
    <property type="entry name" value="Sigma70_r2"/>
    <property type="match status" value="1"/>
</dbReference>
<dbReference type="EMBL" id="VDUX01000004">
    <property type="protein sequence ID" value="TXL60939.1"/>
    <property type="molecule type" value="Genomic_DNA"/>
</dbReference>
<dbReference type="InterPro" id="IPR014284">
    <property type="entry name" value="RNA_pol_sigma-70_dom"/>
</dbReference>
<organism evidence="7 8">
    <name type="scientific">Aeromicrobium terrae</name>
    <dbReference type="NCBI Taxonomy" id="2498846"/>
    <lineage>
        <taxon>Bacteria</taxon>
        <taxon>Bacillati</taxon>
        <taxon>Actinomycetota</taxon>
        <taxon>Actinomycetes</taxon>
        <taxon>Propionibacteriales</taxon>
        <taxon>Nocardioidaceae</taxon>
        <taxon>Aeromicrobium</taxon>
    </lineage>
</organism>
<dbReference type="InterPro" id="IPR007627">
    <property type="entry name" value="RNA_pol_sigma70_r2"/>
</dbReference>
<keyword evidence="3" id="KW-0238">DNA-binding</keyword>
<dbReference type="RefSeq" id="WP_147686672.1">
    <property type="nucleotide sequence ID" value="NZ_VDUX01000004.1"/>
</dbReference>
<dbReference type="InterPro" id="IPR013324">
    <property type="entry name" value="RNA_pol_sigma_r3/r4-like"/>
</dbReference>
<feature type="domain" description="RNA polymerase sigma-70 region 4" evidence="6">
    <location>
        <begin position="184"/>
        <end position="225"/>
    </location>
</feature>
<dbReference type="GO" id="GO:0003677">
    <property type="term" value="F:DNA binding"/>
    <property type="evidence" value="ECO:0007669"/>
    <property type="project" value="UniProtKB-KW"/>
</dbReference>
<dbReference type="Pfam" id="PF04545">
    <property type="entry name" value="Sigma70_r4"/>
    <property type="match status" value="1"/>
</dbReference>
<dbReference type="PANTHER" id="PTHR30385">
    <property type="entry name" value="SIGMA FACTOR F FLAGELLAR"/>
    <property type="match status" value="1"/>
</dbReference>
<dbReference type="SUPFAM" id="SSF88659">
    <property type="entry name" value="Sigma3 and sigma4 domains of RNA polymerase sigma factors"/>
    <property type="match status" value="1"/>
</dbReference>
<dbReference type="Proteomes" id="UP000321571">
    <property type="component" value="Unassembled WGS sequence"/>
</dbReference>
<reference evidence="7 8" key="1">
    <citation type="submission" date="2019-06" db="EMBL/GenBank/DDBJ databases">
        <title>Aeromicrobium sp. nov., isolated from a maize field.</title>
        <authorList>
            <person name="Lin S.-Y."/>
            <person name="Tsai C.-F."/>
            <person name="Young C.-C."/>
        </authorList>
    </citation>
    <scope>NUCLEOTIDE SEQUENCE [LARGE SCALE GENOMIC DNA]</scope>
    <source>
        <strain evidence="7 8">CC-CFT486</strain>
    </source>
</reference>
<gene>
    <name evidence="7" type="ORF">FHP06_11010</name>
</gene>